<accession>A0A7J6N266</accession>
<dbReference type="GO" id="GO:0008168">
    <property type="term" value="F:methyltransferase activity"/>
    <property type="evidence" value="ECO:0007669"/>
    <property type="project" value="InterPro"/>
</dbReference>
<dbReference type="CDD" id="cd11572">
    <property type="entry name" value="RlmI_M_like"/>
    <property type="match status" value="1"/>
</dbReference>
<dbReference type="EMBL" id="JAAPAO010000019">
    <property type="protein sequence ID" value="KAF4677151.1"/>
    <property type="molecule type" value="Genomic_DNA"/>
</dbReference>
<protein>
    <submittedName>
        <fullName evidence="1">Lysophosphatidylcholine acyltransferase 2</fullName>
    </submittedName>
</protein>
<dbReference type="SUPFAM" id="SSF53335">
    <property type="entry name" value="S-adenosyl-L-methionine-dependent methyltransferases"/>
    <property type="match status" value="1"/>
</dbReference>
<name>A0A7J6N266_PERCH</name>
<dbReference type="Gene3D" id="3.30.750.80">
    <property type="entry name" value="RNA methyltransferase domain (HRMD) like"/>
    <property type="match status" value="1"/>
</dbReference>
<sequence>MTESSARFRYCPRRPVGSKTVDVIVSAKKPIEIYVEKVMEEIIEKQKSKIVIRGTGQVCGRIAERVAKYALRRLPPNHGFRYKIDIAADSDVAQDTQEFLLEFDPDSGRDVLRSVPKKTAEVPRCRVDVLEWLSSKTIGGQNRRQPRLKVSSGAIKRLGTSPRAGWIFKTDVENSSDFAGLPPVLCNVTSEDSARSSPMAVALVDPKKTVVYGKIIDIDPYCIFDNRFIVHTIEKALHRRERYFANDSIGNSMSYRLFHGEADGIPGLYIDKFVGSPCPAVVMHLSHVGLEGYLFSFIKAIEKVHCTAEPTTALFVRCDSSAGKPAYTELIRPSSLGHDSAGDSRNVIINEDGVLMVVDITNEPDRSALRKLVATTAACASTPFSILDLYSSSGSYGIQLLQSANAKATATCVDQDSELLRLGELSCEENAIRKGKIRFVHGRVAPFLETLPHNSLYNVIVIDPPSIADKTERKSKNAKLHSIETVVKKAAGHLAPRGLLYVTNGDNAGISSGQLAGAVGRALAAAERPRATVIARGFPDYRDHPVPLALHDSGGFCSLTLEVE</sequence>
<dbReference type="Gene3D" id="3.40.50.150">
    <property type="entry name" value="Vaccinia Virus protein VP39"/>
    <property type="match status" value="1"/>
</dbReference>
<evidence type="ECO:0000313" key="2">
    <source>
        <dbReference type="Proteomes" id="UP000591131"/>
    </source>
</evidence>
<dbReference type="GO" id="GO:0016746">
    <property type="term" value="F:acyltransferase activity"/>
    <property type="evidence" value="ECO:0007669"/>
    <property type="project" value="UniProtKB-KW"/>
</dbReference>
<keyword evidence="1" id="KW-0012">Acyltransferase</keyword>
<reference evidence="1 2" key="1">
    <citation type="submission" date="2020-04" db="EMBL/GenBank/DDBJ databases">
        <title>Perkinsus chesapeaki whole genome sequence.</title>
        <authorList>
            <person name="Bogema D.R."/>
        </authorList>
    </citation>
    <scope>NUCLEOTIDE SEQUENCE [LARGE SCALE GENOMIC DNA]</scope>
    <source>
        <strain evidence="1">ATCC PRA-425</strain>
    </source>
</reference>
<evidence type="ECO:0000313" key="1">
    <source>
        <dbReference type="EMBL" id="KAF4677151.1"/>
    </source>
</evidence>
<organism evidence="1 2">
    <name type="scientific">Perkinsus chesapeaki</name>
    <name type="common">Clam parasite</name>
    <name type="synonym">Perkinsus andrewsi</name>
    <dbReference type="NCBI Taxonomy" id="330153"/>
    <lineage>
        <taxon>Eukaryota</taxon>
        <taxon>Sar</taxon>
        <taxon>Alveolata</taxon>
        <taxon>Perkinsozoa</taxon>
        <taxon>Perkinsea</taxon>
        <taxon>Perkinsida</taxon>
        <taxon>Perkinsidae</taxon>
        <taxon>Perkinsus</taxon>
    </lineage>
</organism>
<dbReference type="PANTHER" id="PTHR42873">
    <property type="entry name" value="RIBOSOMAL RNA LARGE SUBUNIT METHYLTRANSFERASE"/>
    <property type="match status" value="1"/>
</dbReference>
<comment type="caution">
    <text evidence="1">The sequence shown here is derived from an EMBL/GenBank/DDBJ whole genome shotgun (WGS) entry which is preliminary data.</text>
</comment>
<dbReference type="OrthoDB" id="269872at2759"/>
<gene>
    <name evidence="1" type="primary">LPCAT2_4</name>
    <name evidence="1" type="ORF">FOL47_002993</name>
</gene>
<dbReference type="InterPro" id="IPR029063">
    <property type="entry name" value="SAM-dependent_MTases_sf"/>
</dbReference>
<dbReference type="Proteomes" id="UP000591131">
    <property type="component" value="Unassembled WGS sequence"/>
</dbReference>
<dbReference type="PANTHER" id="PTHR42873:SF1">
    <property type="entry name" value="S-ADENOSYLMETHIONINE-DEPENDENT METHYLTRANSFERASE DOMAIN-CONTAINING PROTEIN"/>
    <property type="match status" value="1"/>
</dbReference>
<keyword evidence="1" id="KW-0808">Transferase</keyword>
<dbReference type="AlphaFoldDB" id="A0A7J6N266"/>
<keyword evidence="2" id="KW-1185">Reference proteome</keyword>
<proteinExistence type="predicted"/>